<dbReference type="OrthoDB" id="7805658at2"/>
<keyword evidence="4" id="KW-1185">Reference proteome</keyword>
<dbReference type="EMBL" id="RKST01000007">
    <property type="protein sequence ID" value="RUM98146.1"/>
    <property type="molecule type" value="Genomic_DNA"/>
</dbReference>
<evidence type="ECO:0000313" key="4">
    <source>
        <dbReference type="Proteomes" id="UP000281647"/>
    </source>
</evidence>
<dbReference type="AlphaFoldDB" id="A0A432V7J5"/>
<feature type="signal peptide" evidence="1">
    <location>
        <begin position="1"/>
        <end position="23"/>
    </location>
</feature>
<dbReference type="InterPro" id="IPR007210">
    <property type="entry name" value="ABC_Gly_betaine_transp_sub-bd"/>
</dbReference>
<comment type="caution">
    <text evidence="3">The sequence shown here is derived from an EMBL/GenBank/DDBJ whole genome shotgun (WGS) entry which is preliminary data.</text>
</comment>
<feature type="domain" description="ABC-type glycine betaine transport system substrate-binding" evidence="2">
    <location>
        <begin position="30"/>
        <end position="303"/>
    </location>
</feature>
<proteinExistence type="predicted"/>
<dbReference type="SUPFAM" id="SSF53850">
    <property type="entry name" value="Periplasmic binding protein-like II"/>
    <property type="match status" value="1"/>
</dbReference>
<evidence type="ECO:0000313" key="3">
    <source>
        <dbReference type="EMBL" id="RUM98146.1"/>
    </source>
</evidence>
<name>A0A432V7J5_9HYPH</name>
<dbReference type="RefSeq" id="WP_128626526.1">
    <property type="nucleotide sequence ID" value="NZ_RKST01000007.1"/>
</dbReference>
<evidence type="ECO:0000259" key="2">
    <source>
        <dbReference type="Pfam" id="PF04069"/>
    </source>
</evidence>
<dbReference type="Proteomes" id="UP000281647">
    <property type="component" value="Unassembled WGS sequence"/>
</dbReference>
<dbReference type="GO" id="GO:0022857">
    <property type="term" value="F:transmembrane transporter activity"/>
    <property type="evidence" value="ECO:0007669"/>
    <property type="project" value="InterPro"/>
</dbReference>
<gene>
    <name evidence="3" type="ORF">EET67_08545</name>
</gene>
<sequence>MRKLTISASVAAIMAFTAGTAFAQDSTDVIKIPTHNWSSQIVGAHIVGKLLEKAGAKVEYVSSDSQVVYTALCEGDVHLVHEVWEGAFGVAFEKVVSDGCVVDAATHDAKTREEWWYPKYVEEICPGLPSWEALNQCADKFSTAETAPRGRFLGGPVDWLKHDAERVEALGMNFEVVNAGSAAALWAELASAEKRKEPIVLFNWTPNFIEALYEGAFVEFPEFDPKCKDDASWGANKDLTYDCGNPKDGYLKIGAWKEFPNKWPKAYAILQKINFTNMDVAVQAKLADIDNMEPEQAADKWLADNEARWKEWLNSAS</sequence>
<accession>A0A432V7J5</accession>
<dbReference type="Gene3D" id="3.40.190.100">
    <property type="entry name" value="Glycine betaine-binding periplasmic protein, domain 2"/>
    <property type="match status" value="1"/>
</dbReference>
<dbReference type="CDD" id="cd13643">
    <property type="entry name" value="PBP2_BCP_2"/>
    <property type="match status" value="1"/>
</dbReference>
<protein>
    <submittedName>
        <fullName evidence="3">Glycine/betaine ABC transporter substrate-binding protein</fullName>
    </submittedName>
</protein>
<keyword evidence="1" id="KW-0732">Signal</keyword>
<dbReference type="Pfam" id="PF04069">
    <property type="entry name" value="OpuAC"/>
    <property type="match status" value="1"/>
</dbReference>
<dbReference type="GO" id="GO:0043190">
    <property type="term" value="C:ATP-binding cassette (ABC) transporter complex"/>
    <property type="evidence" value="ECO:0007669"/>
    <property type="project" value="InterPro"/>
</dbReference>
<feature type="chain" id="PRO_5019250071" evidence="1">
    <location>
        <begin position="24"/>
        <end position="317"/>
    </location>
</feature>
<dbReference type="Gene3D" id="3.40.190.10">
    <property type="entry name" value="Periplasmic binding protein-like II"/>
    <property type="match status" value="1"/>
</dbReference>
<evidence type="ECO:0000256" key="1">
    <source>
        <dbReference type="SAM" id="SignalP"/>
    </source>
</evidence>
<reference evidence="3 4" key="1">
    <citation type="submission" date="2018-11" db="EMBL/GenBank/DDBJ databases">
        <title>Pseudaminobacter arsenicus sp. nov., an arsenic-resistant bacterium isolated from arsenic-rich aquifers.</title>
        <authorList>
            <person name="Mu Y."/>
        </authorList>
    </citation>
    <scope>NUCLEOTIDE SEQUENCE [LARGE SCALE GENOMIC DNA]</scope>
    <source>
        <strain evidence="3 4">CB3</strain>
    </source>
</reference>
<organism evidence="3 4">
    <name type="scientific">Borborobacter arsenicus</name>
    <dbReference type="NCBI Taxonomy" id="1851146"/>
    <lineage>
        <taxon>Bacteria</taxon>
        <taxon>Pseudomonadati</taxon>
        <taxon>Pseudomonadota</taxon>
        <taxon>Alphaproteobacteria</taxon>
        <taxon>Hyphomicrobiales</taxon>
        <taxon>Phyllobacteriaceae</taxon>
        <taxon>Borborobacter</taxon>
    </lineage>
</organism>